<dbReference type="GO" id="GO:0004673">
    <property type="term" value="F:protein histidine kinase activity"/>
    <property type="evidence" value="ECO:0007669"/>
    <property type="project" value="UniProtKB-EC"/>
</dbReference>
<sequence length="422" mass="46105">MSTAPEPSCRVANRGASANPYHSPNWFRDVSPAMARSVKDAQALYRSDPLPNRNHRTPSARRRRILPPLSPFRVGRGMAGRPASEHKPELIGTEVAELLIANAREYAIMRLDDDGRILTWSPGAQLIFGFSPEDAVGELAHIFFVASDIAAKAPELELEVARREGRAENSRWHVRKDGGRFWGNGVTMRLNDEAGFVKILRDETASKLADEQRVLLLNELNHRIKNTLATVQSITEQTLRNAKVDAGTRESLTSRLMALSEAHDVLVQQNWAAADVHAIVAKALGPHAHGDGRLNADGPPLRVSPQQAVALSLALHELATNAVKHGALSTPAGQIAITWNTALDGEGHRYMNLLWQETGGPPVSQPQETGFGMRLLAKTFGHENGDAAHVDFSPEGLRCVLDLNLSSAAETPILDVDAERRR</sequence>
<evidence type="ECO:0000313" key="10">
    <source>
        <dbReference type="Proteomes" id="UP000249725"/>
    </source>
</evidence>
<evidence type="ECO:0000256" key="3">
    <source>
        <dbReference type="ARBA" id="ARBA00022553"/>
    </source>
</evidence>
<dbReference type="Gene3D" id="3.30.450.20">
    <property type="entry name" value="PAS domain"/>
    <property type="match status" value="1"/>
</dbReference>
<protein>
    <recommendedName>
        <fullName evidence="2">histidine kinase</fullName>
        <ecNumber evidence="2">2.7.13.3</ecNumber>
    </recommendedName>
</protein>
<dbReference type="GO" id="GO:0005524">
    <property type="term" value="F:ATP binding"/>
    <property type="evidence" value="ECO:0007669"/>
    <property type="project" value="UniProtKB-KW"/>
</dbReference>
<proteinExistence type="predicted"/>
<dbReference type="OrthoDB" id="7185134at2"/>
<dbReference type="AlphaFoldDB" id="A0A328ART7"/>
<evidence type="ECO:0000256" key="5">
    <source>
        <dbReference type="ARBA" id="ARBA00022741"/>
    </source>
</evidence>
<keyword evidence="6 9" id="KW-0418">Kinase</keyword>
<evidence type="ECO:0000256" key="7">
    <source>
        <dbReference type="ARBA" id="ARBA00022840"/>
    </source>
</evidence>
<feature type="domain" description="PAS" evidence="8">
    <location>
        <begin position="108"/>
        <end position="138"/>
    </location>
</feature>
<comment type="catalytic activity">
    <reaction evidence="1">
        <text>ATP + protein L-histidine = ADP + protein N-phospho-L-histidine.</text>
        <dbReference type="EC" id="2.7.13.3"/>
    </reaction>
</comment>
<keyword evidence="3" id="KW-0597">Phosphoprotein</keyword>
<dbReference type="Proteomes" id="UP000249725">
    <property type="component" value="Unassembled WGS sequence"/>
</dbReference>
<dbReference type="NCBIfam" id="TIGR00229">
    <property type="entry name" value="sensory_box"/>
    <property type="match status" value="1"/>
</dbReference>
<comment type="caution">
    <text evidence="9">The sequence shown here is derived from an EMBL/GenBank/DDBJ whole genome shotgun (WGS) entry which is preliminary data.</text>
</comment>
<evidence type="ECO:0000313" key="9">
    <source>
        <dbReference type="EMBL" id="RAK57763.1"/>
    </source>
</evidence>
<dbReference type="PROSITE" id="PS50112">
    <property type="entry name" value="PAS"/>
    <property type="match status" value="1"/>
</dbReference>
<evidence type="ECO:0000256" key="4">
    <source>
        <dbReference type="ARBA" id="ARBA00022679"/>
    </source>
</evidence>
<organism evidence="9 10">
    <name type="scientific">Phenylobacterium deserti</name>
    <dbReference type="NCBI Taxonomy" id="1914756"/>
    <lineage>
        <taxon>Bacteria</taxon>
        <taxon>Pseudomonadati</taxon>
        <taxon>Pseudomonadota</taxon>
        <taxon>Alphaproteobacteria</taxon>
        <taxon>Caulobacterales</taxon>
        <taxon>Caulobacteraceae</taxon>
        <taxon>Phenylobacterium</taxon>
    </lineage>
</organism>
<dbReference type="Gene3D" id="3.30.565.10">
    <property type="entry name" value="Histidine kinase-like ATPase, C-terminal domain"/>
    <property type="match status" value="1"/>
</dbReference>
<dbReference type="SMART" id="SM00911">
    <property type="entry name" value="HWE_HK"/>
    <property type="match status" value="1"/>
</dbReference>
<gene>
    <name evidence="9" type="ORF">DJ018_07535</name>
</gene>
<keyword evidence="10" id="KW-1185">Reference proteome</keyword>
<reference evidence="10" key="1">
    <citation type="submission" date="2018-05" db="EMBL/GenBank/DDBJ databases">
        <authorList>
            <person name="Li X."/>
        </authorList>
    </citation>
    <scope>NUCLEOTIDE SEQUENCE [LARGE SCALE GENOMIC DNA]</scope>
    <source>
        <strain evidence="10">YIM 73061</strain>
    </source>
</reference>
<dbReference type="InterPro" id="IPR011102">
    <property type="entry name" value="Sig_transdc_His_kinase_HWE"/>
</dbReference>
<dbReference type="SUPFAM" id="SSF55785">
    <property type="entry name" value="PYP-like sensor domain (PAS domain)"/>
    <property type="match status" value="1"/>
</dbReference>
<keyword evidence="7" id="KW-0067">ATP-binding</keyword>
<dbReference type="Pfam" id="PF13426">
    <property type="entry name" value="PAS_9"/>
    <property type="match status" value="1"/>
</dbReference>
<accession>A0A328ART7</accession>
<evidence type="ECO:0000256" key="1">
    <source>
        <dbReference type="ARBA" id="ARBA00000085"/>
    </source>
</evidence>
<keyword evidence="4" id="KW-0808">Transferase</keyword>
<evidence type="ECO:0000256" key="2">
    <source>
        <dbReference type="ARBA" id="ARBA00012438"/>
    </source>
</evidence>
<dbReference type="InterPro" id="IPR000014">
    <property type="entry name" value="PAS"/>
</dbReference>
<dbReference type="EMBL" id="QFYR01000001">
    <property type="protein sequence ID" value="RAK57763.1"/>
    <property type="molecule type" value="Genomic_DNA"/>
</dbReference>
<dbReference type="InterPro" id="IPR036890">
    <property type="entry name" value="HATPase_C_sf"/>
</dbReference>
<evidence type="ECO:0000256" key="6">
    <source>
        <dbReference type="ARBA" id="ARBA00022777"/>
    </source>
</evidence>
<name>A0A328ART7_9CAUL</name>
<dbReference type="CDD" id="cd00130">
    <property type="entry name" value="PAS"/>
    <property type="match status" value="1"/>
</dbReference>
<dbReference type="PANTHER" id="PTHR41523">
    <property type="entry name" value="TWO-COMPONENT SYSTEM SENSOR PROTEIN"/>
    <property type="match status" value="1"/>
</dbReference>
<keyword evidence="5" id="KW-0547">Nucleotide-binding</keyword>
<dbReference type="InterPro" id="IPR035965">
    <property type="entry name" value="PAS-like_dom_sf"/>
</dbReference>
<dbReference type="Pfam" id="PF07536">
    <property type="entry name" value="HWE_HK"/>
    <property type="match status" value="1"/>
</dbReference>
<dbReference type="PANTHER" id="PTHR41523:SF7">
    <property type="entry name" value="HISTIDINE KINASE"/>
    <property type="match status" value="1"/>
</dbReference>
<evidence type="ECO:0000259" key="8">
    <source>
        <dbReference type="PROSITE" id="PS50112"/>
    </source>
</evidence>
<dbReference type="EC" id="2.7.13.3" evidence="2"/>